<dbReference type="EMBL" id="FLUV01000360">
    <property type="protein sequence ID" value="SBW18967.1"/>
    <property type="molecule type" value="Genomic_DNA"/>
</dbReference>
<gene>
    <name evidence="1" type="ORF">FDG2_0903</name>
</gene>
<dbReference type="AlphaFoldDB" id="A0A1C3NUK7"/>
<evidence type="ECO:0000313" key="1">
    <source>
        <dbReference type="EMBL" id="SBW18967.1"/>
    </source>
</evidence>
<accession>A0A1C3NUK7</accession>
<evidence type="ECO:0000313" key="2">
    <source>
        <dbReference type="Proteomes" id="UP000199013"/>
    </source>
</evidence>
<protein>
    <submittedName>
        <fullName evidence="1">Uncharacterized protein</fullName>
    </submittedName>
</protein>
<reference evidence="2" key="1">
    <citation type="submission" date="2016-02" db="EMBL/GenBank/DDBJ databases">
        <authorList>
            <person name="Wibberg D."/>
        </authorList>
    </citation>
    <scope>NUCLEOTIDE SEQUENCE [LARGE SCALE GENOMIC DNA]</scope>
</reference>
<keyword evidence="2" id="KW-1185">Reference proteome</keyword>
<name>A0A1C3NUK7_9ACTN</name>
<proteinExistence type="predicted"/>
<sequence>MRYYTMTELKASGPLDGLDAYTDLLADALYSLHNVTDPDLGATLSTGRIDVTMIVDADTLEEALHKSLTATRTAIHVAGGATPDWERMIREVGTQARELTDA</sequence>
<dbReference type="Proteomes" id="UP000199013">
    <property type="component" value="Unassembled WGS sequence"/>
</dbReference>
<organism evidence="1 2">
    <name type="scientific">Candidatus Protofrankia californiensis</name>
    <dbReference type="NCBI Taxonomy" id="1839754"/>
    <lineage>
        <taxon>Bacteria</taxon>
        <taxon>Bacillati</taxon>
        <taxon>Actinomycetota</taxon>
        <taxon>Actinomycetes</taxon>
        <taxon>Frankiales</taxon>
        <taxon>Frankiaceae</taxon>
        <taxon>Protofrankia</taxon>
    </lineage>
</organism>